<sequence>MILLFPSGVNSVSVLRVKSVCFTVRISLLSEDAIVRQTGAAGHGFTSDRPDIVVINPASGPGSAANSDYQNLVNAIRVKQATGDTYISTILGYVATTYSAKSLATAKAEIDNYNTFYKVDGIFFDEASTDCATTGYYSNLVQYVQDNTKSPSAQDSTFLNWGTNGPECFLNASSPSPADTFVTFESSYTAYQSYAPLSYMTKYARDRWYHIVYNVAQSNLISTLTKSKSTRAGYVYVTNDVLPNPYDTAPSPYTTYWQAEVNKVASC</sequence>
<dbReference type="Pfam" id="PF12138">
    <property type="entry name" value="Spherulin4"/>
    <property type="match status" value="1"/>
</dbReference>
<proteinExistence type="predicted"/>
<accession>A0ABD1ZI61</accession>
<organism evidence="1 2">
    <name type="scientific">Riccia fluitans</name>
    <dbReference type="NCBI Taxonomy" id="41844"/>
    <lineage>
        <taxon>Eukaryota</taxon>
        <taxon>Viridiplantae</taxon>
        <taxon>Streptophyta</taxon>
        <taxon>Embryophyta</taxon>
        <taxon>Marchantiophyta</taxon>
        <taxon>Marchantiopsida</taxon>
        <taxon>Marchantiidae</taxon>
        <taxon>Marchantiales</taxon>
        <taxon>Ricciaceae</taxon>
        <taxon>Riccia</taxon>
    </lineage>
</organism>
<name>A0ABD1ZI61_9MARC</name>
<dbReference type="AlphaFoldDB" id="A0ABD1ZI61"/>
<evidence type="ECO:0000313" key="1">
    <source>
        <dbReference type="EMBL" id="KAL2651027.1"/>
    </source>
</evidence>
<reference evidence="1 2" key="1">
    <citation type="submission" date="2024-09" db="EMBL/GenBank/DDBJ databases">
        <title>Chromosome-scale assembly of Riccia fluitans.</title>
        <authorList>
            <person name="Paukszto L."/>
            <person name="Sawicki J."/>
            <person name="Karawczyk K."/>
            <person name="Piernik-Szablinska J."/>
            <person name="Szczecinska M."/>
            <person name="Mazdziarz M."/>
        </authorList>
    </citation>
    <scope>NUCLEOTIDE SEQUENCE [LARGE SCALE GENOMIC DNA]</scope>
    <source>
        <strain evidence="1">Rf_01</strain>
        <tissue evidence="1">Aerial parts of the thallus</tissue>
    </source>
</reference>
<dbReference type="Proteomes" id="UP001605036">
    <property type="component" value="Unassembled WGS sequence"/>
</dbReference>
<dbReference type="InterPro" id="IPR021986">
    <property type="entry name" value="Spherulin4"/>
</dbReference>
<comment type="caution">
    <text evidence="1">The sequence shown here is derived from an EMBL/GenBank/DDBJ whole genome shotgun (WGS) entry which is preliminary data.</text>
</comment>
<protein>
    <recommendedName>
        <fullName evidence="3">Spherulation-specific family 4</fullName>
    </recommendedName>
</protein>
<gene>
    <name evidence="1" type="ORF">R1flu_019155</name>
</gene>
<keyword evidence="2" id="KW-1185">Reference proteome</keyword>
<dbReference type="PANTHER" id="PTHR35040:SF9">
    <property type="entry name" value="4-LIKE CELL SURFACE PROTEIN, PUTATIVE (AFU_ORTHOLOGUE AFUA_4G14080)-RELATED"/>
    <property type="match status" value="1"/>
</dbReference>
<evidence type="ECO:0008006" key="3">
    <source>
        <dbReference type="Google" id="ProtNLM"/>
    </source>
</evidence>
<dbReference type="PANTHER" id="PTHR35040">
    <property type="match status" value="1"/>
</dbReference>
<evidence type="ECO:0000313" key="2">
    <source>
        <dbReference type="Proteomes" id="UP001605036"/>
    </source>
</evidence>
<dbReference type="EMBL" id="JBHFFA010000001">
    <property type="protein sequence ID" value="KAL2651027.1"/>
    <property type="molecule type" value="Genomic_DNA"/>
</dbReference>